<dbReference type="Pfam" id="PF06585">
    <property type="entry name" value="JHBP"/>
    <property type="match status" value="1"/>
</dbReference>
<dbReference type="SMART" id="SM00700">
    <property type="entry name" value="JHBP"/>
    <property type="match status" value="1"/>
</dbReference>
<protein>
    <submittedName>
        <fullName evidence="3">Protein takeout-like</fullName>
    </submittedName>
</protein>
<dbReference type="InterPro" id="IPR038606">
    <property type="entry name" value="To_sf"/>
</dbReference>
<dbReference type="GeneID" id="135194819"/>
<organism evidence="2 3">
    <name type="scientific">Vanessa tameamea</name>
    <name type="common">Kamehameha butterfly</name>
    <dbReference type="NCBI Taxonomy" id="334116"/>
    <lineage>
        <taxon>Eukaryota</taxon>
        <taxon>Metazoa</taxon>
        <taxon>Ecdysozoa</taxon>
        <taxon>Arthropoda</taxon>
        <taxon>Hexapoda</taxon>
        <taxon>Insecta</taxon>
        <taxon>Pterygota</taxon>
        <taxon>Neoptera</taxon>
        <taxon>Endopterygota</taxon>
        <taxon>Lepidoptera</taxon>
        <taxon>Glossata</taxon>
        <taxon>Ditrysia</taxon>
        <taxon>Papilionoidea</taxon>
        <taxon>Nymphalidae</taxon>
        <taxon>Nymphalinae</taxon>
        <taxon>Vanessa</taxon>
    </lineage>
</organism>
<proteinExistence type="predicted"/>
<reference evidence="3" key="1">
    <citation type="submission" date="2025-08" db="UniProtKB">
        <authorList>
            <consortium name="RefSeq"/>
        </authorList>
    </citation>
    <scope>IDENTIFICATION</scope>
    <source>
        <tissue evidence="3">Whole body</tissue>
    </source>
</reference>
<gene>
    <name evidence="3" type="primary">LOC135194819</name>
</gene>
<sequence length="248" mass="27324">MNKILLIFSVIKIFCSAEKSFINFGSFICPREENALGRCLRDALNSYIPQLATGVPEYGVPSCEPLFVPSLAIEQTAGPISVTSSYTDVSVRGPSTMRVKDVQVHSAKHEVIATLHIPELRMKGNYNLKGKLLMLPIEGDGKFSAKYDDIDATVTIVLGRKPRLNAADALACKKLDVMFNVKKVSMDLDNLFGGDGDLGNAMNKFLNENWEKLSKELQSPMEDALKDFFKPLADHVLSTLDADDILLP</sequence>
<evidence type="ECO:0000313" key="3">
    <source>
        <dbReference type="RefSeq" id="XP_064076889.1"/>
    </source>
</evidence>
<dbReference type="RefSeq" id="XP_064076889.1">
    <property type="nucleotide sequence ID" value="XM_064220819.1"/>
</dbReference>
<evidence type="ECO:0000313" key="2">
    <source>
        <dbReference type="Proteomes" id="UP001652626"/>
    </source>
</evidence>
<dbReference type="PANTHER" id="PTHR11008:SF41">
    <property type="entry name" value="RE70318P"/>
    <property type="match status" value="1"/>
</dbReference>
<dbReference type="Proteomes" id="UP001652626">
    <property type="component" value="Chromosome 5"/>
</dbReference>
<evidence type="ECO:0000256" key="1">
    <source>
        <dbReference type="SAM" id="SignalP"/>
    </source>
</evidence>
<accession>A0ABM4B009</accession>
<dbReference type="PANTHER" id="PTHR11008">
    <property type="entry name" value="PROTEIN TAKEOUT-LIKE PROTEIN"/>
    <property type="match status" value="1"/>
</dbReference>
<feature type="signal peptide" evidence="1">
    <location>
        <begin position="1"/>
        <end position="17"/>
    </location>
</feature>
<name>A0ABM4B009_VANTA</name>
<feature type="chain" id="PRO_5047360374" evidence="1">
    <location>
        <begin position="18"/>
        <end position="248"/>
    </location>
</feature>
<keyword evidence="1" id="KW-0732">Signal</keyword>
<dbReference type="InterPro" id="IPR010562">
    <property type="entry name" value="Haemolymph_juvenile_hormone-bd"/>
</dbReference>
<dbReference type="Gene3D" id="3.15.10.30">
    <property type="entry name" value="Haemolymph juvenile hormone binding protein"/>
    <property type="match status" value="1"/>
</dbReference>
<keyword evidence="2" id="KW-1185">Reference proteome</keyword>